<evidence type="ECO:0000313" key="2">
    <source>
        <dbReference type="Proteomes" id="UP000821865"/>
    </source>
</evidence>
<evidence type="ECO:0000313" key="1">
    <source>
        <dbReference type="EMBL" id="KAH7958650.1"/>
    </source>
</evidence>
<reference evidence="1" key="1">
    <citation type="submission" date="2020-05" db="EMBL/GenBank/DDBJ databases">
        <title>Large-scale comparative analyses of tick genomes elucidate their genetic diversity and vector capacities.</title>
        <authorList>
            <person name="Jia N."/>
            <person name="Wang J."/>
            <person name="Shi W."/>
            <person name="Du L."/>
            <person name="Sun Y."/>
            <person name="Zhan W."/>
            <person name="Jiang J."/>
            <person name="Wang Q."/>
            <person name="Zhang B."/>
            <person name="Ji P."/>
            <person name="Sakyi L.B."/>
            <person name="Cui X."/>
            <person name="Yuan T."/>
            <person name="Jiang B."/>
            <person name="Yang W."/>
            <person name="Lam T.T.-Y."/>
            <person name="Chang Q."/>
            <person name="Ding S."/>
            <person name="Wang X."/>
            <person name="Zhu J."/>
            <person name="Ruan X."/>
            <person name="Zhao L."/>
            <person name="Wei J."/>
            <person name="Que T."/>
            <person name="Du C."/>
            <person name="Cheng J."/>
            <person name="Dai P."/>
            <person name="Han X."/>
            <person name="Huang E."/>
            <person name="Gao Y."/>
            <person name="Liu J."/>
            <person name="Shao H."/>
            <person name="Ye R."/>
            <person name="Li L."/>
            <person name="Wei W."/>
            <person name="Wang X."/>
            <person name="Wang C."/>
            <person name="Yang T."/>
            <person name="Huo Q."/>
            <person name="Li W."/>
            <person name="Guo W."/>
            <person name="Chen H."/>
            <person name="Zhou L."/>
            <person name="Ni X."/>
            <person name="Tian J."/>
            <person name="Zhou Y."/>
            <person name="Sheng Y."/>
            <person name="Liu T."/>
            <person name="Pan Y."/>
            <person name="Xia L."/>
            <person name="Li J."/>
            <person name="Zhao F."/>
            <person name="Cao W."/>
        </authorList>
    </citation>
    <scope>NUCLEOTIDE SEQUENCE</scope>
    <source>
        <strain evidence="1">Dsil-2018</strain>
    </source>
</reference>
<protein>
    <submittedName>
        <fullName evidence="1">Uncharacterized protein</fullName>
    </submittedName>
</protein>
<gene>
    <name evidence="1" type="ORF">HPB49_003807</name>
</gene>
<name>A0ACB8D294_DERSI</name>
<sequence length="86" mass="9604">MDEIVAKYNLPSRDVSIEYVEAVLKLDMGQLKVAPNLSTLHVSNGHFTKMKVGVAVQLFREAPAAVRYLVEKKKLPPEAGTTAWFF</sequence>
<comment type="caution">
    <text evidence="1">The sequence shown here is derived from an EMBL/GenBank/DDBJ whole genome shotgun (WGS) entry which is preliminary data.</text>
</comment>
<keyword evidence="2" id="KW-1185">Reference proteome</keyword>
<proteinExistence type="predicted"/>
<dbReference type="Proteomes" id="UP000821865">
    <property type="component" value="Chromosome 3"/>
</dbReference>
<dbReference type="EMBL" id="CM023472">
    <property type="protein sequence ID" value="KAH7958650.1"/>
    <property type="molecule type" value="Genomic_DNA"/>
</dbReference>
<accession>A0ACB8D294</accession>
<organism evidence="1 2">
    <name type="scientific">Dermacentor silvarum</name>
    <name type="common">Tick</name>
    <dbReference type="NCBI Taxonomy" id="543639"/>
    <lineage>
        <taxon>Eukaryota</taxon>
        <taxon>Metazoa</taxon>
        <taxon>Ecdysozoa</taxon>
        <taxon>Arthropoda</taxon>
        <taxon>Chelicerata</taxon>
        <taxon>Arachnida</taxon>
        <taxon>Acari</taxon>
        <taxon>Parasitiformes</taxon>
        <taxon>Ixodida</taxon>
        <taxon>Ixodoidea</taxon>
        <taxon>Ixodidae</taxon>
        <taxon>Rhipicephalinae</taxon>
        <taxon>Dermacentor</taxon>
    </lineage>
</organism>